<dbReference type="InterPro" id="IPR022093">
    <property type="entry name" value="Rad26-like_helical"/>
</dbReference>
<feature type="region of interest" description="Disordered" evidence="1">
    <location>
        <begin position="163"/>
        <end position="182"/>
    </location>
</feature>
<sequence>MGDEDFFSGFDFDDNTLEELELNAIASTQLQKKWQPPKKLAEDSDEDVIVLDQPPVAHNVALRQGRPSAHLTPNTEAAYASADAELEGEWAKAAHLKGKAPGNQDLEKRIAELEAEQIKLRNSEQEARATALARQGEIAIVRANYEKANKDFERKMDSMRQAHAEELAKHKSQLEASKKEQEKMTINNRFLQHDLEQESHKPKRMPTKVQPRITKRTGTGDGFNDAEVAKSPPKRERRRESPPKQSAKRQRTDSPGAAINVPPSLPLHFSEPEPDPFIPNLLSESTSLEELCTQHLPSDLKGPSLGSILLMFLSAAPSLVQVSRKILTLWTQSLQERYFSPISPLTSLLRTAFSSMTSSVVASLLEDTLPVLTRCINLVAIPLGRAALHPSTGLDLLHISELHDRIPTTSIFTLLLSLCEACVLDNTLQEFWRRLDIHFILLMLTKAQPIEQITTAITLLSNSIIEDESSSTFGPISADETLQAKQESGLIIRLTSLLFEVPIQSTLIPTQAEPSPLQIAKLHYSVLALFHRMCLTRYGRALLKRDPIFLGRVVKFLSTTLNEIYTFSDFESASLHTVLSDGVNLSVKIIYFLLFHEAASAETSVPEEEEQLALDTTRKLSTIHGGYHKFLLSMTRVAFTEDDGFFESEIHDEVSELAHKILDLTLSPEEGEHVASAVATPKASGKHAVRGIVNIDNDEDETMDG</sequence>
<feature type="region of interest" description="Disordered" evidence="1">
    <location>
        <begin position="193"/>
        <end position="260"/>
    </location>
</feature>
<dbReference type="Pfam" id="PF21046">
    <property type="entry name" value="Rad26-like_C"/>
    <property type="match status" value="1"/>
</dbReference>
<evidence type="ECO:0000313" key="5">
    <source>
        <dbReference type="Proteomes" id="UP000799421"/>
    </source>
</evidence>
<dbReference type="OrthoDB" id="5245063at2759"/>
<accession>A0A6A7C0I9</accession>
<evidence type="ECO:0000259" key="3">
    <source>
        <dbReference type="Pfam" id="PF21046"/>
    </source>
</evidence>
<name>A0A6A7C0I9_9PEZI</name>
<protein>
    <recommendedName>
        <fullName evidence="6">DNA repair protein Rad26</fullName>
    </recommendedName>
</protein>
<evidence type="ECO:0000313" key="4">
    <source>
        <dbReference type="EMBL" id="KAF2860445.1"/>
    </source>
</evidence>
<evidence type="ECO:0000256" key="1">
    <source>
        <dbReference type="SAM" id="MobiDB-lite"/>
    </source>
</evidence>
<keyword evidence="5" id="KW-1185">Reference proteome</keyword>
<reference evidence="4" key="1">
    <citation type="journal article" date="2020" name="Stud. Mycol.">
        <title>101 Dothideomycetes genomes: a test case for predicting lifestyles and emergence of pathogens.</title>
        <authorList>
            <person name="Haridas S."/>
            <person name="Albert R."/>
            <person name="Binder M."/>
            <person name="Bloem J."/>
            <person name="Labutti K."/>
            <person name="Salamov A."/>
            <person name="Andreopoulos B."/>
            <person name="Baker S."/>
            <person name="Barry K."/>
            <person name="Bills G."/>
            <person name="Bluhm B."/>
            <person name="Cannon C."/>
            <person name="Castanera R."/>
            <person name="Culley D."/>
            <person name="Daum C."/>
            <person name="Ezra D."/>
            <person name="Gonzalez J."/>
            <person name="Henrissat B."/>
            <person name="Kuo A."/>
            <person name="Liang C."/>
            <person name="Lipzen A."/>
            <person name="Lutzoni F."/>
            <person name="Magnuson J."/>
            <person name="Mondo S."/>
            <person name="Nolan M."/>
            <person name="Ohm R."/>
            <person name="Pangilinan J."/>
            <person name="Park H.-J."/>
            <person name="Ramirez L."/>
            <person name="Alfaro M."/>
            <person name="Sun H."/>
            <person name="Tritt A."/>
            <person name="Yoshinaga Y."/>
            <person name="Zwiers L.-H."/>
            <person name="Turgeon B."/>
            <person name="Goodwin S."/>
            <person name="Spatafora J."/>
            <person name="Crous P."/>
            <person name="Grigoriev I."/>
        </authorList>
    </citation>
    <scope>NUCLEOTIDE SEQUENCE</scope>
    <source>
        <strain evidence="4">CBS 480.64</strain>
    </source>
</reference>
<evidence type="ECO:0000259" key="2">
    <source>
        <dbReference type="Pfam" id="PF12331"/>
    </source>
</evidence>
<feature type="domain" description="Rad26-like helical repeats" evidence="2">
    <location>
        <begin position="371"/>
        <end position="593"/>
    </location>
</feature>
<proteinExistence type="predicted"/>
<dbReference type="AlphaFoldDB" id="A0A6A7C0I9"/>
<dbReference type="EMBL" id="MU005981">
    <property type="protein sequence ID" value="KAF2860445.1"/>
    <property type="molecule type" value="Genomic_DNA"/>
</dbReference>
<evidence type="ECO:0008006" key="6">
    <source>
        <dbReference type="Google" id="ProtNLM"/>
    </source>
</evidence>
<dbReference type="InterPro" id="IPR048379">
    <property type="entry name" value="Rad26-like_C"/>
</dbReference>
<dbReference type="Pfam" id="PF12331">
    <property type="entry name" value="Rad26-like_helical_rpts"/>
    <property type="match status" value="1"/>
</dbReference>
<dbReference type="Proteomes" id="UP000799421">
    <property type="component" value="Unassembled WGS sequence"/>
</dbReference>
<gene>
    <name evidence="4" type="ORF">K470DRAFT_257884</name>
</gene>
<feature type="domain" description="Rad26-like C-terminal" evidence="3">
    <location>
        <begin position="617"/>
        <end position="677"/>
    </location>
</feature>
<organism evidence="4 5">
    <name type="scientific">Piedraia hortae CBS 480.64</name>
    <dbReference type="NCBI Taxonomy" id="1314780"/>
    <lineage>
        <taxon>Eukaryota</taxon>
        <taxon>Fungi</taxon>
        <taxon>Dikarya</taxon>
        <taxon>Ascomycota</taxon>
        <taxon>Pezizomycotina</taxon>
        <taxon>Dothideomycetes</taxon>
        <taxon>Dothideomycetidae</taxon>
        <taxon>Capnodiales</taxon>
        <taxon>Piedraiaceae</taxon>
        <taxon>Piedraia</taxon>
    </lineage>
</organism>